<dbReference type="AlphaFoldDB" id="A0A9X8R8P2"/>
<dbReference type="InterPro" id="IPR046208">
    <property type="entry name" value="DUF6241"/>
</dbReference>
<name>A0A9X8R8P2_9BACI</name>
<protein>
    <submittedName>
        <fullName evidence="2">Uncharacterized protein</fullName>
    </submittedName>
</protein>
<evidence type="ECO:0000313" key="2">
    <source>
        <dbReference type="EMBL" id="SIR09707.1"/>
    </source>
</evidence>
<dbReference type="EMBL" id="FTMX01000002">
    <property type="protein sequence ID" value="SIR09707.1"/>
    <property type="molecule type" value="Genomic_DNA"/>
</dbReference>
<feature type="transmembrane region" description="Helical" evidence="1">
    <location>
        <begin position="6"/>
        <end position="25"/>
    </location>
</feature>
<evidence type="ECO:0000256" key="1">
    <source>
        <dbReference type="SAM" id="Phobius"/>
    </source>
</evidence>
<sequence length="179" mass="20231">MNKFRWAMVGLIAVAAIISVVITIYQNAKEYEARYNKPNSGDIAVMDVTGHIKKNEDMEEQTSEIGGVQDETGLTQNSTQEEVMDVMHHMTHQKVIAEEKWGAVEMNSENINAVYEIVVNSDFMLKGDLLNIVSGWKEGNFDNVAQDHNYFWEYQNGTVGKATGILNSDEESEFIENNF</sequence>
<keyword evidence="1" id="KW-1133">Transmembrane helix</keyword>
<evidence type="ECO:0000313" key="3">
    <source>
        <dbReference type="Proteomes" id="UP000185829"/>
    </source>
</evidence>
<proteinExistence type="predicted"/>
<keyword evidence="1" id="KW-0812">Transmembrane</keyword>
<dbReference type="RefSeq" id="WP_076367879.1">
    <property type="nucleotide sequence ID" value="NZ_FTMX01000002.1"/>
</dbReference>
<accession>A0A9X8R8P2</accession>
<organism evidence="2 3">
    <name type="scientific">Peribacillus simplex</name>
    <dbReference type="NCBI Taxonomy" id="1478"/>
    <lineage>
        <taxon>Bacteria</taxon>
        <taxon>Bacillati</taxon>
        <taxon>Bacillota</taxon>
        <taxon>Bacilli</taxon>
        <taxon>Bacillales</taxon>
        <taxon>Bacillaceae</taxon>
        <taxon>Peribacillus</taxon>
    </lineage>
</organism>
<keyword evidence="1" id="KW-0472">Membrane</keyword>
<reference evidence="2 3" key="1">
    <citation type="submission" date="2017-01" db="EMBL/GenBank/DDBJ databases">
        <authorList>
            <person name="Varghese N."/>
            <person name="Submissions S."/>
        </authorList>
    </citation>
    <scope>NUCLEOTIDE SEQUENCE [LARGE SCALE GENOMIC DNA]</scope>
    <source>
        <strain evidence="2 3">RUG2-6</strain>
    </source>
</reference>
<comment type="caution">
    <text evidence="2">The sequence shown here is derived from an EMBL/GenBank/DDBJ whole genome shotgun (WGS) entry which is preliminary data.</text>
</comment>
<dbReference type="Pfam" id="PF19754">
    <property type="entry name" value="DUF6241"/>
    <property type="match status" value="1"/>
</dbReference>
<gene>
    <name evidence="2" type="ORF">SAMN05878482_102981</name>
</gene>
<dbReference type="Proteomes" id="UP000185829">
    <property type="component" value="Unassembled WGS sequence"/>
</dbReference>